<protein>
    <submittedName>
        <fullName evidence="3">CN hydrolase domain-containing protein</fullName>
    </submittedName>
</protein>
<keyword evidence="2" id="KW-1185">Reference proteome</keyword>
<proteinExistence type="predicted"/>
<dbReference type="EMBL" id="UZAE01007323">
    <property type="protein sequence ID" value="VDO02391.1"/>
    <property type="molecule type" value="Genomic_DNA"/>
</dbReference>
<dbReference type="WBParaSite" id="HNAJ_0000653501-mRNA-1">
    <property type="protein sequence ID" value="HNAJ_0000653501-mRNA-1"/>
    <property type="gene ID" value="HNAJ_0000653501"/>
</dbReference>
<evidence type="ECO:0000313" key="2">
    <source>
        <dbReference type="Proteomes" id="UP000278807"/>
    </source>
</evidence>
<gene>
    <name evidence="1" type="ORF">HNAJ_LOCUS6531</name>
</gene>
<dbReference type="OrthoDB" id="10522775at2759"/>
<dbReference type="Proteomes" id="UP000278807">
    <property type="component" value="Unassembled WGS sequence"/>
</dbReference>
<reference evidence="3" key="1">
    <citation type="submission" date="2017-02" db="UniProtKB">
        <authorList>
            <consortium name="WormBaseParasite"/>
        </authorList>
    </citation>
    <scope>IDENTIFICATION</scope>
</reference>
<dbReference type="AlphaFoldDB" id="A0A0R3THJ4"/>
<evidence type="ECO:0000313" key="1">
    <source>
        <dbReference type="EMBL" id="VDO02391.1"/>
    </source>
</evidence>
<sequence length="74" mass="8512">MIKERRFPRLIAATCYDNSNPHLYGPIVTVPGANNVTCKVIWYFPKDKSALSDSLKLLFVGVCKFFLFFQIRIV</sequence>
<accession>A0A0R3THJ4</accession>
<reference evidence="1 2" key="2">
    <citation type="submission" date="2018-11" db="EMBL/GenBank/DDBJ databases">
        <authorList>
            <consortium name="Pathogen Informatics"/>
        </authorList>
    </citation>
    <scope>NUCLEOTIDE SEQUENCE [LARGE SCALE GENOMIC DNA]</scope>
</reference>
<evidence type="ECO:0000313" key="3">
    <source>
        <dbReference type="WBParaSite" id="HNAJ_0000653501-mRNA-1"/>
    </source>
</evidence>
<organism evidence="3">
    <name type="scientific">Rodentolepis nana</name>
    <name type="common">Dwarf tapeworm</name>
    <name type="synonym">Hymenolepis nana</name>
    <dbReference type="NCBI Taxonomy" id="102285"/>
    <lineage>
        <taxon>Eukaryota</taxon>
        <taxon>Metazoa</taxon>
        <taxon>Spiralia</taxon>
        <taxon>Lophotrochozoa</taxon>
        <taxon>Platyhelminthes</taxon>
        <taxon>Cestoda</taxon>
        <taxon>Eucestoda</taxon>
        <taxon>Cyclophyllidea</taxon>
        <taxon>Hymenolepididae</taxon>
        <taxon>Rodentolepis</taxon>
    </lineage>
</organism>
<name>A0A0R3THJ4_RODNA</name>